<evidence type="ECO:0000256" key="1">
    <source>
        <dbReference type="SAM" id="MobiDB-lite"/>
    </source>
</evidence>
<name>A0ABV8F6L1_9ACTN</name>
<feature type="region of interest" description="Disordered" evidence="1">
    <location>
        <begin position="1"/>
        <end position="32"/>
    </location>
</feature>
<dbReference type="Pfam" id="PF20060">
    <property type="entry name" value="DUF6459"/>
    <property type="match status" value="1"/>
</dbReference>
<dbReference type="RefSeq" id="WP_352009844.1">
    <property type="nucleotide sequence ID" value="NZ_JBHSBC010000032.1"/>
</dbReference>
<evidence type="ECO:0000313" key="3">
    <source>
        <dbReference type="Proteomes" id="UP001595698"/>
    </source>
</evidence>
<comment type="caution">
    <text evidence="2">The sequence shown here is derived from an EMBL/GenBank/DDBJ whole genome shotgun (WGS) entry which is preliminary data.</text>
</comment>
<dbReference type="Proteomes" id="UP001595698">
    <property type="component" value="Unassembled WGS sequence"/>
</dbReference>
<reference evidence="3" key="1">
    <citation type="journal article" date="2019" name="Int. J. Syst. Evol. Microbiol.">
        <title>The Global Catalogue of Microorganisms (GCM) 10K type strain sequencing project: providing services to taxonomists for standard genome sequencing and annotation.</title>
        <authorList>
            <consortium name="The Broad Institute Genomics Platform"/>
            <consortium name="The Broad Institute Genome Sequencing Center for Infectious Disease"/>
            <person name="Wu L."/>
            <person name="Ma J."/>
        </authorList>
    </citation>
    <scope>NUCLEOTIDE SEQUENCE [LARGE SCALE GENOMIC DNA]</scope>
    <source>
        <strain evidence="3">TBRC 7912</strain>
    </source>
</reference>
<protein>
    <submittedName>
        <fullName evidence="2">Rv3235 family protein</fullName>
    </submittedName>
</protein>
<keyword evidence="3" id="KW-1185">Reference proteome</keyword>
<proteinExistence type="predicted"/>
<organism evidence="2 3">
    <name type="scientific">Streptosporangium jomthongense</name>
    <dbReference type="NCBI Taxonomy" id="1193683"/>
    <lineage>
        <taxon>Bacteria</taxon>
        <taxon>Bacillati</taxon>
        <taxon>Actinomycetota</taxon>
        <taxon>Actinomycetes</taxon>
        <taxon>Streptosporangiales</taxon>
        <taxon>Streptosporangiaceae</taxon>
        <taxon>Streptosporangium</taxon>
    </lineage>
</organism>
<accession>A0ABV8F6L1</accession>
<gene>
    <name evidence="2" type="ORF">ACFOYY_27495</name>
</gene>
<dbReference type="EMBL" id="JBHSBC010000032">
    <property type="protein sequence ID" value="MFC3983904.1"/>
    <property type="molecule type" value="Genomic_DNA"/>
</dbReference>
<evidence type="ECO:0000313" key="2">
    <source>
        <dbReference type="EMBL" id="MFC3983904.1"/>
    </source>
</evidence>
<sequence length="161" mass="17008">MPRPSHLPRVASSSTVEPLYDDERPSPKAAAAPPYVQGALALALDHETGTAGPPGPPPAVPEGRRLRALCQAVAEVLAGLRPPSSVASHLTGRAGNELARSGRVMRCARPPRTGVPHVSQPRDGVVEMCVLVHCGDRSRVLALRLERVGARWLCTDVETAP</sequence>
<dbReference type="InterPro" id="IPR045596">
    <property type="entry name" value="DUF6459"/>
</dbReference>